<dbReference type="Proteomes" id="UP000552700">
    <property type="component" value="Unassembled WGS sequence"/>
</dbReference>
<dbReference type="Gene3D" id="3.40.50.1820">
    <property type="entry name" value="alpha/beta hydrolase"/>
    <property type="match status" value="1"/>
</dbReference>
<protein>
    <submittedName>
        <fullName evidence="2">Dienelactone hydrolase</fullName>
    </submittedName>
</protein>
<dbReference type="GO" id="GO:0008236">
    <property type="term" value="F:serine-type peptidase activity"/>
    <property type="evidence" value="ECO:0007669"/>
    <property type="project" value="InterPro"/>
</dbReference>
<dbReference type="InterPro" id="IPR029058">
    <property type="entry name" value="AB_hydrolase_fold"/>
</dbReference>
<keyword evidence="2" id="KW-0378">Hydrolase</keyword>
<proteinExistence type="predicted"/>
<evidence type="ECO:0000313" key="3">
    <source>
        <dbReference type="Proteomes" id="UP000552700"/>
    </source>
</evidence>
<dbReference type="EMBL" id="JACIJP010000002">
    <property type="protein sequence ID" value="MBB6123700.1"/>
    <property type="molecule type" value="Genomic_DNA"/>
</dbReference>
<dbReference type="AlphaFoldDB" id="A0A841IZE0"/>
<dbReference type="PANTHER" id="PTHR22946:SF12">
    <property type="entry name" value="CONIDIAL PIGMENT BIOSYNTHESIS PROTEIN AYG1 (AFU_ORTHOLOGUE AFUA_2G17550)"/>
    <property type="match status" value="1"/>
</dbReference>
<accession>A0A841IZE0</accession>
<feature type="domain" description="Peptidase S9 prolyl oligopeptidase catalytic" evidence="1">
    <location>
        <begin position="181"/>
        <end position="349"/>
    </location>
</feature>
<keyword evidence="3" id="KW-1185">Reference proteome</keyword>
<evidence type="ECO:0000259" key="1">
    <source>
        <dbReference type="Pfam" id="PF00326"/>
    </source>
</evidence>
<sequence length="401" mass="43503">MIDYFPGQYWPNLLLCNTLASGVPVGDLDDGLRKAQAVLKAGSPPESPEFPAAAAEGLNAVADRLERMIAADLALGRSLSAGNKLLRQAAILDCLGWFMTDFYNPMKLTTFDRARAAFKKGLALSGAPHSRSEFFQIPFEGVMLDALFTPSETDGPSPVVIHLNGTHSQIEWQYFIGIAPQLAKRGIASIALDHPGSGSARYHLGLKYRPDPESYTIATINEVTRRSDIDAERIGVCGSSFGGIFALMATARIPRIKACVSWSPGYGFPTHRYFAHGRPSDPGPLATPYEEGRAKQQRWAYGAIDNQQLYDKMQSYSVQNDVPKINVPLLVVAGLNDPQTPAAHAERIVLEATGSPRAELLTIGPDIGGDLHCNVDNPATAVDAISDWFTDIFHTRPEGRA</sequence>
<reference evidence="2 3" key="1">
    <citation type="submission" date="2020-08" db="EMBL/GenBank/DDBJ databases">
        <title>Genomic Encyclopedia of Type Strains, Phase IV (KMG-IV): sequencing the most valuable type-strain genomes for metagenomic binning, comparative biology and taxonomic classification.</title>
        <authorList>
            <person name="Goeker M."/>
        </authorList>
    </citation>
    <scope>NUCLEOTIDE SEQUENCE [LARGE SCALE GENOMIC DNA]</scope>
    <source>
        <strain evidence="2 3">DSM 102255</strain>
    </source>
</reference>
<name>A0A841IZE0_9SPHN</name>
<dbReference type="GO" id="GO:0006508">
    <property type="term" value="P:proteolysis"/>
    <property type="evidence" value="ECO:0007669"/>
    <property type="project" value="InterPro"/>
</dbReference>
<dbReference type="RefSeq" id="WP_184079075.1">
    <property type="nucleotide sequence ID" value="NZ_JACIJP010000002.1"/>
</dbReference>
<dbReference type="Pfam" id="PF00326">
    <property type="entry name" value="Peptidase_S9"/>
    <property type="match status" value="1"/>
</dbReference>
<organism evidence="2 3">
    <name type="scientific">Sphingobium subterraneum</name>
    <dbReference type="NCBI Taxonomy" id="627688"/>
    <lineage>
        <taxon>Bacteria</taxon>
        <taxon>Pseudomonadati</taxon>
        <taxon>Pseudomonadota</taxon>
        <taxon>Alphaproteobacteria</taxon>
        <taxon>Sphingomonadales</taxon>
        <taxon>Sphingomonadaceae</taxon>
        <taxon>Sphingobium</taxon>
    </lineage>
</organism>
<evidence type="ECO:0000313" key="2">
    <source>
        <dbReference type="EMBL" id="MBB6123700.1"/>
    </source>
</evidence>
<dbReference type="PANTHER" id="PTHR22946">
    <property type="entry name" value="DIENELACTONE HYDROLASE DOMAIN-CONTAINING PROTEIN-RELATED"/>
    <property type="match status" value="1"/>
</dbReference>
<dbReference type="InterPro" id="IPR001375">
    <property type="entry name" value="Peptidase_S9_cat"/>
</dbReference>
<dbReference type="SUPFAM" id="SSF53474">
    <property type="entry name" value="alpha/beta-Hydrolases"/>
    <property type="match status" value="1"/>
</dbReference>
<dbReference type="InterPro" id="IPR050261">
    <property type="entry name" value="FrsA_esterase"/>
</dbReference>
<comment type="caution">
    <text evidence="2">The sequence shown here is derived from an EMBL/GenBank/DDBJ whole genome shotgun (WGS) entry which is preliminary data.</text>
</comment>
<gene>
    <name evidence="2" type="ORF">FHS92_001429</name>
</gene>